<dbReference type="EMBL" id="BPRC01000045">
    <property type="protein sequence ID" value="GJE68151.1"/>
    <property type="molecule type" value="Genomic_DNA"/>
</dbReference>
<keyword evidence="3" id="KW-1185">Reference proteome</keyword>
<reference evidence="2" key="2">
    <citation type="submission" date="2021-08" db="EMBL/GenBank/DDBJ databases">
        <authorList>
            <person name="Tani A."/>
            <person name="Ola A."/>
            <person name="Ogura Y."/>
            <person name="Katsura K."/>
            <person name="Hayashi T."/>
        </authorList>
    </citation>
    <scope>NUCLEOTIDE SEQUENCE</scope>
    <source>
        <strain evidence="2">NBRC 15686</strain>
    </source>
</reference>
<reference evidence="2" key="1">
    <citation type="journal article" date="2021" name="Front. Microbiol.">
        <title>Comprehensive Comparative Genomics and Phenotyping of Methylobacterium Species.</title>
        <authorList>
            <person name="Alessa O."/>
            <person name="Ogura Y."/>
            <person name="Fujitani Y."/>
            <person name="Takami H."/>
            <person name="Hayashi T."/>
            <person name="Sahin N."/>
            <person name="Tani A."/>
        </authorList>
    </citation>
    <scope>NUCLEOTIDE SEQUENCE</scope>
    <source>
        <strain evidence="2">NBRC 15686</strain>
    </source>
</reference>
<evidence type="ECO:0000313" key="2">
    <source>
        <dbReference type="EMBL" id="GJE68151.1"/>
    </source>
</evidence>
<feature type="transmembrane region" description="Helical" evidence="1">
    <location>
        <begin position="87"/>
        <end position="111"/>
    </location>
</feature>
<evidence type="ECO:0000256" key="1">
    <source>
        <dbReference type="SAM" id="Phobius"/>
    </source>
</evidence>
<comment type="caution">
    <text evidence="2">The sequence shown here is derived from an EMBL/GenBank/DDBJ whole genome shotgun (WGS) entry which is preliminary data.</text>
</comment>
<dbReference type="RefSeq" id="WP_108938322.1">
    <property type="nucleotide sequence ID" value="NZ_BAAADH010000027.1"/>
</dbReference>
<protein>
    <submittedName>
        <fullName evidence="2">Uncharacterized protein</fullName>
    </submittedName>
</protein>
<keyword evidence="1" id="KW-0472">Membrane</keyword>
<organism evidence="2 3">
    <name type="scientific">Methylorubrum aminovorans</name>
    <dbReference type="NCBI Taxonomy" id="269069"/>
    <lineage>
        <taxon>Bacteria</taxon>
        <taxon>Pseudomonadati</taxon>
        <taxon>Pseudomonadota</taxon>
        <taxon>Alphaproteobacteria</taxon>
        <taxon>Hyphomicrobiales</taxon>
        <taxon>Methylobacteriaceae</taxon>
        <taxon>Methylorubrum</taxon>
    </lineage>
</organism>
<name>A0ABQ4UN97_9HYPH</name>
<evidence type="ECO:0000313" key="3">
    <source>
        <dbReference type="Proteomes" id="UP001055039"/>
    </source>
</evidence>
<accession>A0ABQ4UN97</accession>
<sequence length="114" mass="12447">MTTLHLKDWRHRWSWVQRRWFMVPARGTNAALLTDWLLTMSLCVGLASILPVSIAVWALASLFSVAGYVWLAFAITQAGPPAASPHLTAWDAALLSFAVSFGVQTAAYLGAFSP</sequence>
<gene>
    <name evidence="2" type="ORF">LNAOJCKE_5387</name>
</gene>
<keyword evidence="1" id="KW-1133">Transmembrane helix</keyword>
<feature type="transmembrane region" description="Helical" evidence="1">
    <location>
        <begin position="56"/>
        <end position="75"/>
    </location>
</feature>
<proteinExistence type="predicted"/>
<dbReference type="Proteomes" id="UP001055039">
    <property type="component" value="Unassembled WGS sequence"/>
</dbReference>
<keyword evidence="1" id="KW-0812">Transmembrane</keyword>